<dbReference type="InterPro" id="IPR009057">
    <property type="entry name" value="Homeodomain-like_sf"/>
</dbReference>
<evidence type="ECO:0000259" key="5">
    <source>
        <dbReference type="PROSITE" id="PS50977"/>
    </source>
</evidence>
<sequence length="207" mass="22425">MPQTARTQRTDQKDATREHILGAATRLLAEHGYAALRVAAVAKEAGVSLGGQLHHFPSKDSLVVAVLERLCARALDLAVQEASRTRAQDDPFESIAASAQRFFAAPEFLVYLDIFLSVRRHTLVGDTAIRLLHAQRVATEALWLPHFTSRGMAAERATLVIRSIWALARGLAISSSGAETGQINQATMAFAIDALRAQAASTWEAAR</sequence>
<keyword evidence="1" id="KW-0805">Transcription regulation</keyword>
<name>A0A936ZPR4_9BURK</name>
<keyword evidence="3" id="KW-0804">Transcription</keyword>
<accession>A0A936ZPR4</accession>
<organism evidence="6 7">
    <name type="scientific">Ramlibacter aurantiacus</name>
    <dbReference type="NCBI Taxonomy" id="2801330"/>
    <lineage>
        <taxon>Bacteria</taxon>
        <taxon>Pseudomonadati</taxon>
        <taxon>Pseudomonadota</taxon>
        <taxon>Betaproteobacteria</taxon>
        <taxon>Burkholderiales</taxon>
        <taxon>Comamonadaceae</taxon>
        <taxon>Ramlibacter</taxon>
    </lineage>
</organism>
<dbReference type="GO" id="GO:0003700">
    <property type="term" value="F:DNA-binding transcription factor activity"/>
    <property type="evidence" value="ECO:0007669"/>
    <property type="project" value="TreeGrafter"/>
</dbReference>
<evidence type="ECO:0000313" key="6">
    <source>
        <dbReference type="EMBL" id="MBL0421486.1"/>
    </source>
</evidence>
<feature type="domain" description="HTH tetR-type" evidence="5">
    <location>
        <begin position="14"/>
        <end position="74"/>
    </location>
</feature>
<evidence type="ECO:0000256" key="4">
    <source>
        <dbReference type="PROSITE-ProRule" id="PRU00335"/>
    </source>
</evidence>
<dbReference type="PANTHER" id="PTHR30055">
    <property type="entry name" value="HTH-TYPE TRANSCRIPTIONAL REGULATOR RUTR"/>
    <property type="match status" value="1"/>
</dbReference>
<evidence type="ECO:0000256" key="3">
    <source>
        <dbReference type="ARBA" id="ARBA00023163"/>
    </source>
</evidence>
<dbReference type="PROSITE" id="PS50977">
    <property type="entry name" value="HTH_TETR_2"/>
    <property type="match status" value="1"/>
</dbReference>
<dbReference type="Gene3D" id="1.10.357.10">
    <property type="entry name" value="Tetracycline Repressor, domain 2"/>
    <property type="match status" value="1"/>
</dbReference>
<reference evidence="6" key="1">
    <citation type="submission" date="2021-01" db="EMBL/GenBank/DDBJ databases">
        <title>Ramlibacter sp. strain AW1 16S ribosomal RNA gene Genome sequencing and assembly.</title>
        <authorList>
            <person name="Kang M."/>
        </authorList>
    </citation>
    <scope>NUCLEOTIDE SEQUENCE</scope>
    <source>
        <strain evidence="6">AW1</strain>
    </source>
</reference>
<dbReference type="Proteomes" id="UP000613011">
    <property type="component" value="Unassembled WGS sequence"/>
</dbReference>
<gene>
    <name evidence="6" type="ORF">JI739_14100</name>
</gene>
<dbReference type="EMBL" id="JAEQNA010000005">
    <property type="protein sequence ID" value="MBL0421486.1"/>
    <property type="molecule type" value="Genomic_DNA"/>
</dbReference>
<evidence type="ECO:0000313" key="7">
    <source>
        <dbReference type="Proteomes" id="UP000613011"/>
    </source>
</evidence>
<dbReference type="InterPro" id="IPR001647">
    <property type="entry name" value="HTH_TetR"/>
</dbReference>
<evidence type="ECO:0000256" key="2">
    <source>
        <dbReference type="ARBA" id="ARBA00023125"/>
    </source>
</evidence>
<protein>
    <submittedName>
        <fullName evidence="6">TetR/AcrR family transcriptional regulator</fullName>
    </submittedName>
</protein>
<dbReference type="PRINTS" id="PR00455">
    <property type="entry name" value="HTHTETR"/>
</dbReference>
<dbReference type="AlphaFoldDB" id="A0A936ZPR4"/>
<dbReference type="GO" id="GO:0000976">
    <property type="term" value="F:transcription cis-regulatory region binding"/>
    <property type="evidence" value="ECO:0007669"/>
    <property type="project" value="TreeGrafter"/>
</dbReference>
<feature type="DNA-binding region" description="H-T-H motif" evidence="4">
    <location>
        <begin position="37"/>
        <end position="56"/>
    </location>
</feature>
<dbReference type="RefSeq" id="WP_201684567.1">
    <property type="nucleotide sequence ID" value="NZ_JAEQNA010000005.1"/>
</dbReference>
<proteinExistence type="predicted"/>
<dbReference type="SUPFAM" id="SSF46689">
    <property type="entry name" value="Homeodomain-like"/>
    <property type="match status" value="1"/>
</dbReference>
<keyword evidence="7" id="KW-1185">Reference proteome</keyword>
<keyword evidence="2 4" id="KW-0238">DNA-binding</keyword>
<dbReference type="PANTHER" id="PTHR30055:SF234">
    <property type="entry name" value="HTH-TYPE TRANSCRIPTIONAL REGULATOR BETI"/>
    <property type="match status" value="1"/>
</dbReference>
<dbReference type="Pfam" id="PF00440">
    <property type="entry name" value="TetR_N"/>
    <property type="match status" value="1"/>
</dbReference>
<comment type="caution">
    <text evidence="6">The sequence shown here is derived from an EMBL/GenBank/DDBJ whole genome shotgun (WGS) entry which is preliminary data.</text>
</comment>
<dbReference type="InterPro" id="IPR050109">
    <property type="entry name" value="HTH-type_TetR-like_transc_reg"/>
</dbReference>
<evidence type="ECO:0000256" key="1">
    <source>
        <dbReference type="ARBA" id="ARBA00023015"/>
    </source>
</evidence>